<evidence type="ECO:0000259" key="2">
    <source>
        <dbReference type="SMART" id="SM00859"/>
    </source>
</evidence>
<dbReference type="GO" id="GO:0016620">
    <property type="term" value="F:oxidoreductase activity, acting on the aldehyde or oxo group of donors, NAD or NADP as acceptor"/>
    <property type="evidence" value="ECO:0007669"/>
    <property type="project" value="InterPro"/>
</dbReference>
<keyword evidence="4" id="KW-1185">Reference proteome</keyword>
<sequence length="253" mass="27809">MNIGILGTGAIGSILARKFANAGNSVKVTNTREMPELKKIAEDLGAEAASTQDVVKDVDVIIFSMPFSAYKNLPKDLLKDVPKDVVIIDTSNYYPMRDGDIPELNDKTESDYISSVLGRPLTKLFNNIMEYTFKNKGKASGGKDRIAIAVAGDNPEHKKAASQLADITGFDTVDTGNLSDSWRQQPGTPAYCTELNAAELKKALDIAVRNKAPETRDKIMDKLQEYDLQQDHDKIVALNRSMSYESVGQEYKA</sequence>
<dbReference type="SUPFAM" id="SSF51735">
    <property type="entry name" value="NAD(P)-binding Rossmann-fold domains"/>
    <property type="match status" value="1"/>
</dbReference>
<dbReference type="InterPro" id="IPR036291">
    <property type="entry name" value="NAD(P)-bd_dom_sf"/>
</dbReference>
<dbReference type="HOGENOM" id="CLU_076368_0_2_10"/>
<proteinExistence type="predicted"/>
<dbReference type="OrthoDB" id="9786864at2"/>
<name>I3C1Q4_9FLAO</name>
<feature type="domain" description="Semialdehyde dehydrogenase NAD-binding" evidence="2">
    <location>
        <begin position="2"/>
        <end position="112"/>
    </location>
</feature>
<dbReference type="eggNOG" id="COG2085">
    <property type="taxonomic scope" value="Bacteria"/>
</dbReference>
<dbReference type="InterPro" id="IPR028939">
    <property type="entry name" value="P5C_Rdtase_cat_N"/>
</dbReference>
<dbReference type="InterPro" id="IPR000534">
    <property type="entry name" value="Semialdehyde_DH_NAD-bd"/>
</dbReference>
<organism evidence="3 4">
    <name type="scientific">Galbibacter orientalis DSM 19592</name>
    <dbReference type="NCBI Taxonomy" id="926559"/>
    <lineage>
        <taxon>Bacteria</taxon>
        <taxon>Pseudomonadati</taxon>
        <taxon>Bacteroidota</taxon>
        <taxon>Flavobacteriia</taxon>
        <taxon>Flavobacteriales</taxon>
        <taxon>Flavobacteriaceae</taxon>
        <taxon>Galbibacter</taxon>
    </lineage>
</organism>
<evidence type="ECO:0000256" key="1">
    <source>
        <dbReference type="ARBA" id="ARBA00023002"/>
    </source>
</evidence>
<evidence type="ECO:0000313" key="4">
    <source>
        <dbReference type="Proteomes" id="UP000004690"/>
    </source>
</evidence>
<dbReference type="STRING" id="926559.JoomaDRAFT_0496"/>
<accession>I3C1Q4</accession>
<evidence type="ECO:0000313" key="3">
    <source>
        <dbReference type="EMBL" id="EIJ37547.1"/>
    </source>
</evidence>
<keyword evidence="1" id="KW-0560">Oxidoreductase</keyword>
<dbReference type="Proteomes" id="UP000004690">
    <property type="component" value="Unassembled WGS sequence"/>
</dbReference>
<protein>
    <submittedName>
        <fullName evidence="3">Putative dinucleotide-binding enzyme</fullName>
    </submittedName>
</protein>
<dbReference type="PANTHER" id="PTHR14239">
    <property type="entry name" value="DUDULIN-RELATED"/>
    <property type="match status" value="1"/>
</dbReference>
<dbReference type="Gene3D" id="3.40.50.720">
    <property type="entry name" value="NAD(P)-binding Rossmann-like Domain"/>
    <property type="match status" value="1"/>
</dbReference>
<dbReference type="AlphaFoldDB" id="I3C1Q4"/>
<dbReference type="EMBL" id="JH651379">
    <property type="protein sequence ID" value="EIJ37547.1"/>
    <property type="molecule type" value="Genomic_DNA"/>
</dbReference>
<dbReference type="RefSeq" id="WP_008610533.1">
    <property type="nucleotide sequence ID" value="NZ_JH651379.1"/>
</dbReference>
<reference evidence="3 4" key="1">
    <citation type="submission" date="2012-02" db="EMBL/GenBank/DDBJ databases">
        <title>Improved High-Quality Draft genome of Joostella marina DSM 19592.</title>
        <authorList>
            <consortium name="US DOE Joint Genome Institute (JGI-PGF)"/>
            <person name="Lucas S."/>
            <person name="Copeland A."/>
            <person name="Lapidus A."/>
            <person name="Bruce D."/>
            <person name="Goodwin L."/>
            <person name="Pitluck S."/>
            <person name="Peters L."/>
            <person name="Chertkov O."/>
            <person name="Ovchinnikova G."/>
            <person name="Kyrpides N."/>
            <person name="Mavromatis K."/>
            <person name="Detter J.C."/>
            <person name="Han C."/>
            <person name="Land M."/>
            <person name="Hauser L."/>
            <person name="Markowitz V."/>
            <person name="Cheng J.-F."/>
            <person name="Hugenholtz P."/>
            <person name="Woyke T."/>
            <person name="Wu D."/>
            <person name="Tindall B."/>
            <person name="Brambilla E."/>
            <person name="Klenk H.-P."/>
            <person name="Eisen J.A."/>
        </authorList>
    </citation>
    <scope>NUCLEOTIDE SEQUENCE [LARGE SCALE GENOMIC DNA]</scope>
    <source>
        <strain evidence="3 4">DSM 19592</strain>
    </source>
</reference>
<gene>
    <name evidence="3" type="ORF">JoomaDRAFT_0496</name>
</gene>
<dbReference type="Pfam" id="PF03807">
    <property type="entry name" value="F420_oxidored"/>
    <property type="match status" value="1"/>
</dbReference>
<dbReference type="GO" id="GO:0051287">
    <property type="term" value="F:NAD binding"/>
    <property type="evidence" value="ECO:0007669"/>
    <property type="project" value="InterPro"/>
</dbReference>
<dbReference type="SMART" id="SM00859">
    <property type="entry name" value="Semialdhyde_dh"/>
    <property type="match status" value="1"/>
</dbReference>
<dbReference type="InterPro" id="IPR051267">
    <property type="entry name" value="STEAP_metalloreductase"/>
</dbReference>